<dbReference type="Proteomes" id="UP000230233">
    <property type="component" value="Chromosome IV"/>
</dbReference>
<keyword evidence="16" id="KW-1185">Reference proteome</keyword>
<feature type="domain" description="Tyrosine-protein phosphatase" evidence="11">
    <location>
        <begin position="934"/>
        <end position="1166"/>
    </location>
</feature>
<dbReference type="InterPro" id="IPR036116">
    <property type="entry name" value="FN3_sf"/>
</dbReference>
<dbReference type="PROSITE" id="PS50056">
    <property type="entry name" value="TYR_PHOSPHATASE_2"/>
    <property type="match status" value="1"/>
</dbReference>
<dbReference type="InterPro" id="IPR007110">
    <property type="entry name" value="Ig-like_dom"/>
</dbReference>
<dbReference type="InterPro" id="IPR029021">
    <property type="entry name" value="Prot-tyrosine_phosphatase-like"/>
</dbReference>
<evidence type="ECO:0000256" key="4">
    <source>
        <dbReference type="ARBA" id="ARBA00022801"/>
    </source>
</evidence>
<dbReference type="FunFam" id="3.90.190.10:FF:000183">
    <property type="entry name" value="Tyrosine-protein phosphatase 4"/>
    <property type="match status" value="1"/>
</dbReference>
<evidence type="ECO:0000259" key="12">
    <source>
        <dbReference type="PROSITE" id="PS50056"/>
    </source>
</evidence>
<evidence type="ECO:0000259" key="11">
    <source>
        <dbReference type="PROSITE" id="PS50055"/>
    </source>
</evidence>
<evidence type="ECO:0000256" key="3">
    <source>
        <dbReference type="ARBA" id="ARBA00022729"/>
    </source>
</evidence>
<dbReference type="Gene3D" id="2.60.40.10">
    <property type="entry name" value="Immunoglobulins"/>
    <property type="match status" value="4"/>
</dbReference>
<dbReference type="STRING" id="1611254.A0A2G5U5D0"/>
<dbReference type="GO" id="GO:0004725">
    <property type="term" value="F:protein tyrosine phosphatase activity"/>
    <property type="evidence" value="ECO:0007669"/>
    <property type="project" value="UniProtKB-EC"/>
</dbReference>
<feature type="chain" id="PRO_5013586292" description="protein-tyrosine-phosphatase" evidence="10">
    <location>
        <begin position="36"/>
        <end position="1172"/>
    </location>
</feature>
<dbReference type="CDD" id="cd00096">
    <property type="entry name" value="Ig"/>
    <property type="match status" value="1"/>
</dbReference>
<dbReference type="SUPFAM" id="SSF49265">
    <property type="entry name" value="Fibronectin type III"/>
    <property type="match status" value="2"/>
</dbReference>
<keyword evidence="9" id="KW-0812">Transmembrane</keyword>
<feature type="transmembrane region" description="Helical" evidence="9">
    <location>
        <begin position="580"/>
        <end position="604"/>
    </location>
</feature>
<keyword evidence="5" id="KW-0904">Protein phosphatase</keyword>
<dbReference type="InterPro" id="IPR000242">
    <property type="entry name" value="PTP_cat"/>
</dbReference>
<feature type="domain" description="Fibronectin type-III" evidence="14">
    <location>
        <begin position="256"/>
        <end position="351"/>
    </location>
</feature>
<dbReference type="SUPFAM" id="SSF48726">
    <property type="entry name" value="Immunoglobulin"/>
    <property type="match status" value="1"/>
</dbReference>
<keyword evidence="3 10" id="KW-0732">Signal</keyword>
<name>A0A2G5U5D0_9PELO</name>
<evidence type="ECO:0000259" key="14">
    <source>
        <dbReference type="PROSITE" id="PS50853"/>
    </source>
</evidence>
<keyword evidence="6 9" id="KW-0472">Membrane</keyword>
<evidence type="ECO:0000259" key="13">
    <source>
        <dbReference type="PROSITE" id="PS50835"/>
    </source>
</evidence>
<reference evidence="16" key="1">
    <citation type="submission" date="2017-10" db="EMBL/GenBank/DDBJ databases">
        <title>Rapid genome shrinkage in a self-fertile nematode reveals novel sperm competition proteins.</title>
        <authorList>
            <person name="Yin D."/>
            <person name="Schwarz E.M."/>
            <person name="Thomas C.G."/>
            <person name="Felde R.L."/>
            <person name="Korf I.F."/>
            <person name="Cutter A.D."/>
            <person name="Schartner C.M."/>
            <person name="Ralston E.J."/>
            <person name="Meyer B.J."/>
            <person name="Haag E.S."/>
        </authorList>
    </citation>
    <scope>NUCLEOTIDE SEQUENCE [LARGE SCALE GENOMIC DNA]</scope>
    <source>
        <strain evidence="16">JU1422</strain>
    </source>
</reference>
<feature type="domain" description="Tyrosine specific protein phosphatases" evidence="12">
    <location>
        <begin position="841"/>
        <end position="910"/>
    </location>
</feature>
<dbReference type="InterPro" id="IPR016130">
    <property type="entry name" value="Tyr_Pase_AS"/>
</dbReference>
<sequence>MSGDDPREAHLHIIMLRKHFIVFPFLLFWNHQLVAESLSVTSKNATEALLRCPPAESFIRTHMAPDFETPRLVRRLDWFQDDSLVASYQQDVLADSSRQWWVADGRYQLIRPFYTLRVSPVTPEDSGTYRCRLETDPLFSSPQSTATQELAVMVRPVAPSSPEIKSFTNRSITLVWTHNAARAHRPILRFSVSVRTVSDNTRFVMAAPSNATTVIVDNLSPYTLYAFSVRAENSAGSSDFGPETTFRTLGEPPNRAPQIQKIRNVTSECVEVTVTPPDEMNGELEKYLVLIQAVNETNPRKMTFDKPTSTPLTICALSPSSEYALAIEADNGFGTSPQATLVFRTEDSVPNWSPSTIKTTPVVGKPEIVVLWPAPPMNATEKVVKYHLYYKANNEDQWKIEHLNVNPNGVKSKMFKYRLVDLNPNTLYRIRVSASTSKGEGSQSADSLAQTDVGEPGTVIFKDLNFDCKNGVKLSWNYEPSVNSKKSPTFTVKVTNQTTSLQFNTTRQTLDIIDLSLYDEYSLRIIVLERSTIDNTTILIGKYSDNHRFILKDKCAYQSSFCSPGEKCAKLTSSAANPQYISVLIVIFAIIIFAFICFIIVHFARGSMNFKHLLKKKEKCVYLEEISPLVYDSAGQEDIPVELFYGYVEDLNRNDALKFKTQFQILETQTSEIDQADSGESTSSADENSQKNRYNNIGAMEATRIRLNSPTGNDYINANYVDSCNERNAYIATQAPLPSTFSDFWSMIWQERSNVIVCITNMVEDGKRKCDQYWPSIPDSPQNFGNYQVTLISESTNAHFSHRVLDLKIAKSVPAAERKIHQLHFMGWPDHGVPSSVFPLLNFIHYASDIHSTGPVVVHCSAGVGRSGSYILVDSLRRHLISFRRLNVQGHLTHMRRQRAKLVQTLEQYIFCHEAIRQLIRHGITRVHSDLFMRYLHYLSEENLNGKTRMQLQYEDVCECKHQPRCLIDSDVLTLPGYHRSDEFMVGSWSHECEELWKLIWKRKVQTIVVLNQRDSFWRKLHLCEDIQLQHGDNFVLMQREDQQLCVRIVNVARSDLDADFWREIENVQKQRITYHDAPLLILAQKFPPNASSPTDSTSTLSLSMLFNDDTSLAFSICAATTLACQLETTGCVDVVQVLSSYTEIQCGIFSSKQEIEIIYEKISQLVGGTRV</sequence>
<dbReference type="PROSITE" id="PS00383">
    <property type="entry name" value="TYR_PHOSPHATASE_1"/>
    <property type="match status" value="1"/>
</dbReference>
<feature type="region of interest" description="Disordered" evidence="8">
    <location>
        <begin position="674"/>
        <end position="693"/>
    </location>
</feature>
<dbReference type="SMART" id="SM00404">
    <property type="entry name" value="PTPc_motif"/>
    <property type="match status" value="1"/>
</dbReference>
<dbReference type="SMART" id="SM00194">
    <property type="entry name" value="PTPc"/>
    <property type="match status" value="1"/>
</dbReference>
<dbReference type="InterPro" id="IPR036179">
    <property type="entry name" value="Ig-like_dom_sf"/>
</dbReference>
<dbReference type="InterPro" id="IPR013783">
    <property type="entry name" value="Ig-like_fold"/>
</dbReference>
<dbReference type="EMBL" id="PDUG01000004">
    <property type="protein sequence ID" value="PIC34750.1"/>
    <property type="molecule type" value="Genomic_DNA"/>
</dbReference>
<evidence type="ECO:0000256" key="7">
    <source>
        <dbReference type="ARBA" id="ARBA00051722"/>
    </source>
</evidence>
<dbReference type="InterPro" id="IPR003961">
    <property type="entry name" value="FN3_dom"/>
</dbReference>
<keyword evidence="9" id="KW-1133">Transmembrane helix</keyword>
<dbReference type="FunFam" id="2.60.40.10:FF:003150">
    <property type="entry name" value="Tyrosine-protein phosphatase 4"/>
    <property type="match status" value="1"/>
</dbReference>
<dbReference type="GO" id="GO:0016020">
    <property type="term" value="C:membrane"/>
    <property type="evidence" value="ECO:0007669"/>
    <property type="project" value="UniProtKB-SubCell"/>
</dbReference>
<feature type="domain" description="Fibronectin type-III" evidence="14">
    <location>
        <begin position="158"/>
        <end position="251"/>
    </location>
</feature>
<dbReference type="InterPro" id="IPR050348">
    <property type="entry name" value="Protein-Tyr_Phosphatase"/>
</dbReference>
<dbReference type="PROSITE" id="PS50853">
    <property type="entry name" value="FN3"/>
    <property type="match status" value="3"/>
</dbReference>
<comment type="subcellular location">
    <subcellularLocation>
        <location evidence="1">Membrane</location>
        <topology evidence="1">Single-pass membrane protein</topology>
    </subcellularLocation>
</comment>
<gene>
    <name evidence="15" type="primary">Cni-ptp-4</name>
    <name evidence="15" type="synonym">Cnig_chr_IV.g14310</name>
    <name evidence="15" type="ORF">B9Z55_014310</name>
</gene>
<organism evidence="15 16">
    <name type="scientific">Caenorhabditis nigoni</name>
    <dbReference type="NCBI Taxonomy" id="1611254"/>
    <lineage>
        <taxon>Eukaryota</taxon>
        <taxon>Metazoa</taxon>
        <taxon>Ecdysozoa</taxon>
        <taxon>Nematoda</taxon>
        <taxon>Chromadorea</taxon>
        <taxon>Rhabditida</taxon>
        <taxon>Rhabditina</taxon>
        <taxon>Rhabditomorpha</taxon>
        <taxon>Rhabditoidea</taxon>
        <taxon>Rhabditidae</taxon>
        <taxon>Peloderinae</taxon>
        <taxon>Caenorhabditis</taxon>
    </lineage>
</organism>
<dbReference type="Pfam" id="PF00041">
    <property type="entry name" value="fn3"/>
    <property type="match status" value="3"/>
</dbReference>
<comment type="catalytic activity">
    <reaction evidence="7">
        <text>O-phospho-L-tyrosyl-[protein] + H2O = L-tyrosyl-[protein] + phosphate</text>
        <dbReference type="Rhea" id="RHEA:10684"/>
        <dbReference type="Rhea" id="RHEA-COMP:10136"/>
        <dbReference type="Rhea" id="RHEA-COMP:20101"/>
        <dbReference type="ChEBI" id="CHEBI:15377"/>
        <dbReference type="ChEBI" id="CHEBI:43474"/>
        <dbReference type="ChEBI" id="CHEBI:46858"/>
        <dbReference type="ChEBI" id="CHEBI:61978"/>
        <dbReference type="EC" id="3.1.3.48"/>
    </reaction>
</comment>
<evidence type="ECO:0000256" key="6">
    <source>
        <dbReference type="ARBA" id="ARBA00023136"/>
    </source>
</evidence>
<dbReference type="Gene3D" id="3.90.190.10">
    <property type="entry name" value="Protein tyrosine phosphatase superfamily"/>
    <property type="match status" value="1"/>
</dbReference>
<comment type="caution">
    <text evidence="15">The sequence shown here is derived from an EMBL/GenBank/DDBJ whole genome shotgun (WGS) entry which is preliminary data.</text>
</comment>
<feature type="domain" description="Fibronectin type-III" evidence="14">
    <location>
        <begin position="353"/>
        <end position="454"/>
    </location>
</feature>
<evidence type="ECO:0000256" key="2">
    <source>
        <dbReference type="ARBA" id="ARBA00013064"/>
    </source>
</evidence>
<dbReference type="FunFam" id="2.60.40.10:FF:003126">
    <property type="entry name" value="Tyrosine-protein phosphatase 4"/>
    <property type="match status" value="1"/>
</dbReference>
<dbReference type="EC" id="3.1.3.48" evidence="2"/>
<evidence type="ECO:0000256" key="1">
    <source>
        <dbReference type="ARBA" id="ARBA00004167"/>
    </source>
</evidence>
<dbReference type="CDD" id="cd00063">
    <property type="entry name" value="FN3"/>
    <property type="match status" value="3"/>
</dbReference>
<dbReference type="InterPro" id="IPR003595">
    <property type="entry name" value="Tyr_Pase_cat"/>
</dbReference>
<proteinExistence type="predicted"/>
<evidence type="ECO:0000313" key="16">
    <source>
        <dbReference type="Proteomes" id="UP000230233"/>
    </source>
</evidence>
<dbReference type="OrthoDB" id="10253954at2759"/>
<dbReference type="PANTHER" id="PTHR19134">
    <property type="entry name" value="RECEPTOR-TYPE TYROSINE-PROTEIN PHOSPHATASE"/>
    <property type="match status" value="1"/>
</dbReference>
<protein>
    <recommendedName>
        <fullName evidence="2">protein-tyrosine-phosphatase</fullName>
        <ecNumber evidence="2">3.1.3.48</ecNumber>
    </recommendedName>
</protein>
<dbReference type="SMART" id="SM00060">
    <property type="entry name" value="FN3"/>
    <property type="match status" value="3"/>
</dbReference>
<dbReference type="SUPFAM" id="SSF52799">
    <property type="entry name" value="(Phosphotyrosine protein) phosphatases II"/>
    <property type="match status" value="2"/>
</dbReference>
<evidence type="ECO:0000256" key="9">
    <source>
        <dbReference type="SAM" id="Phobius"/>
    </source>
</evidence>
<dbReference type="InterPro" id="IPR000387">
    <property type="entry name" value="Tyr_Pase_dom"/>
</dbReference>
<feature type="domain" description="Ig-like" evidence="13">
    <location>
        <begin position="24"/>
        <end position="151"/>
    </location>
</feature>
<feature type="signal peptide" evidence="10">
    <location>
        <begin position="1"/>
        <end position="35"/>
    </location>
</feature>
<keyword evidence="4" id="KW-0378">Hydrolase</keyword>
<evidence type="ECO:0000313" key="15">
    <source>
        <dbReference type="EMBL" id="PIC34750.1"/>
    </source>
</evidence>
<dbReference type="PROSITE" id="PS50055">
    <property type="entry name" value="TYR_PHOSPHATASE_PTP"/>
    <property type="match status" value="2"/>
</dbReference>
<dbReference type="AlphaFoldDB" id="A0A2G5U5D0"/>
<dbReference type="PROSITE" id="PS50835">
    <property type="entry name" value="IG_LIKE"/>
    <property type="match status" value="1"/>
</dbReference>
<dbReference type="PRINTS" id="PR00700">
    <property type="entry name" value="PRTYPHPHTASE"/>
</dbReference>
<dbReference type="FunFam" id="2.60.40.10:FF:003402">
    <property type="match status" value="1"/>
</dbReference>
<evidence type="ECO:0000256" key="8">
    <source>
        <dbReference type="SAM" id="MobiDB-lite"/>
    </source>
</evidence>
<dbReference type="Pfam" id="PF00102">
    <property type="entry name" value="Y_phosphatase"/>
    <property type="match status" value="1"/>
</dbReference>
<feature type="domain" description="Tyrosine-protein phosphatase" evidence="11">
    <location>
        <begin position="659"/>
        <end position="919"/>
    </location>
</feature>
<dbReference type="FunFam" id="2.60.40.10:FF:002973">
    <property type="entry name" value="Tyrosine-protein phosphatase 4"/>
    <property type="match status" value="1"/>
</dbReference>
<evidence type="ECO:0000256" key="5">
    <source>
        <dbReference type="ARBA" id="ARBA00022912"/>
    </source>
</evidence>
<dbReference type="PANTHER" id="PTHR19134:SF540">
    <property type="entry name" value="TYROSINE-PROTEIN PHOSPHATASE 99A"/>
    <property type="match status" value="1"/>
</dbReference>
<evidence type="ECO:0000256" key="10">
    <source>
        <dbReference type="SAM" id="SignalP"/>
    </source>
</evidence>
<accession>A0A2G5U5D0</accession>